<comment type="similarity">
    <text evidence="4">Belongs to the BamB family.</text>
</comment>
<evidence type="ECO:0000259" key="5">
    <source>
        <dbReference type="Pfam" id="PF13360"/>
    </source>
</evidence>
<dbReference type="InterPro" id="IPR015943">
    <property type="entry name" value="WD40/YVTN_repeat-like_dom_sf"/>
</dbReference>
<dbReference type="OrthoDB" id="5173551at2"/>
<dbReference type="GO" id="GO:0009279">
    <property type="term" value="C:cell outer membrane"/>
    <property type="evidence" value="ECO:0007669"/>
    <property type="project" value="UniProtKB-SubCell"/>
</dbReference>
<sequence length="405" mass="42877">MFRRPFPLLALHDALLSALHRSLHSLAVRRTLCAFLLPAALLGACASGPRAPEPAPLGPDPARLAVRTAWTRHLGTVGLTLRPAWKADVLTVANAAGTVLALRASTGEELWRVDVGHPLSAGVGSDGRRAAVVTQDNVLVALDDKGVSWKQPLSTQVITPPLVAGERVFVLGGDRSVMAFDGKTGHRLWRFHRHEEALVLGQPSVLMAVGDTLVVAQSGHLIGLHPATASVLWDAPLATPRETSDIDRLVDLVEGVSRNGYEVCVRAYHYGVGCVSALHGGISWSKSSQGHVGLSGDARWVYGVDSDGTLRSWRRSDGEPGWTNTDLRYRKLGRAVLAGDVLVVGDDNGMLHWFSSADGAALARSTTDGSAIVGSPLWADSLLIAVTRHGGVYAFGTAPANAASR</sequence>
<comment type="subcellular location">
    <subcellularLocation>
        <location evidence="4">Cell outer membrane</location>
    </subcellularLocation>
</comment>
<dbReference type="GO" id="GO:0043165">
    <property type="term" value="P:Gram-negative-bacterium-type cell outer membrane assembly"/>
    <property type="evidence" value="ECO:0007669"/>
    <property type="project" value="UniProtKB-UniRule"/>
</dbReference>
<name>U5NCP1_9BURK</name>
<dbReference type="HAMAP" id="MF_00923">
    <property type="entry name" value="OM_assembly_BamB"/>
    <property type="match status" value="1"/>
</dbReference>
<keyword evidence="3 4" id="KW-0998">Cell outer membrane</keyword>
<comment type="function">
    <text evidence="4">Part of the outer membrane protein assembly complex, which is involved in assembly and insertion of beta-barrel proteins into the outer membrane.</text>
</comment>
<dbReference type="HOGENOM" id="CLU_027480_0_1_4"/>
<dbReference type="PANTHER" id="PTHR34512:SF30">
    <property type="entry name" value="OUTER MEMBRANE PROTEIN ASSEMBLY FACTOR BAMB"/>
    <property type="match status" value="1"/>
</dbReference>
<dbReference type="InterPro" id="IPR017687">
    <property type="entry name" value="BamB"/>
</dbReference>
<dbReference type="AlphaFoldDB" id="U5NCP1"/>
<accession>U5NCP1</accession>
<dbReference type="EMBL" id="CP004885">
    <property type="protein sequence ID" value="AGX87924.1"/>
    <property type="molecule type" value="Genomic_DNA"/>
</dbReference>
<dbReference type="Gene3D" id="2.130.10.10">
    <property type="entry name" value="YVTN repeat-like/Quinoprotein amine dehydrogenase"/>
    <property type="match status" value="1"/>
</dbReference>
<reference evidence="6 7" key="1">
    <citation type="journal article" date="2013" name="Genome Biol.">
        <title>Genomic analysis reveals key aspects of prokaryotic symbiosis in the phototrophic consortium "Chlorochromatium aggregatum".</title>
        <authorList>
            <person name="Liu Z."/>
            <person name="Muller J."/>
            <person name="Li T."/>
            <person name="Alvey R.M."/>
            <person name="Vogl K."/>
            <person name="Frigaard N.U."/>
            <person name="Rockwell N.C."/>
            <person name="Boyd E.S."/>
            <person name="Tomsho L.P."/>
            <person name="Schuster S.C."/>
            <person name="Henke P."/>
            <person name="Rohde M."/>
            <person name="Overmann J."/>
            <person name="Bryant D.A."/>
        </authorList>
    </citation>
    <scope>NUCLEOTIDE SEQUENCE [LARGE SCALE GENOMIC DNA]</scope>
    <source>
        <strain evidence="6">CR</strain>
    </source>
</reference>
<dbReference type="InterPro" id="IPR018391">
    <property type="entry name" value="PQQ_b-propeller_rpt"/>
</dbReference>
<dbReference type="InterPro" id="IPR011047">
    <property type="entry name" value="Quinoprotein_ADH-like_sf"/>
</dbReference>
<dbReference type="Proteomes" id="UP000017184">
    <property type="component" value="Chromosome"/>
</dbReference>
<evidence type="ECO:0000256" key="3">
    <source>
        <dbReference type="ARBA" id="ARBA00023237"/>
    </source>
</evidence>
<dbReference type="SUPFAM" id="SSF50998">
    <property type="entry name" value="Quinoprotein alcohol dehydrogenase-like"/>
    <property type="match status" value="1"/>
</dbReference>
<gene>
    <name evidence="4" type="primary">bamB</name>
    <name evidence="6" type="ORF">Cenrod_1840</name>
</gene>
<dbReference type="Pfam" id="PF13360">
    <property type="entry name" value="PQQ_2"/>
    <property type="match status" value="1"/>
</dbReference>
<dbReference type="InterPro" id="IPR002372">
    <property type="entry name" value="PQQ_rpt_dom"/>
</dbReference>
<dbReference type="SMART" id="SM00564">
    <property type="entry name" value="PQQ"/>
    <property type="match status" value="4"/>
</dbReference>
<evidence type="ECO:0000256" key="1">
    <source>
        <dbReference type="ARBA" id="ARBA00022729"/>
    </source>
</evidence>
<evidence type="ECO:0000313" key="7">
    <source>
        <dbReference type="Proteomes" id="UP000017184"/>
    </source>
</evidence>
<feature type="domain" description="Pyrrolo-quinoline quinone repeat" evidence="5">
    <location>
        <begin position="96"/>
        <end position="324"/>
    </location>
</feature>
<dbReference type="GO" id="GO:0051205">
    <property type="term" value="P:protein insertion into membrane"/>
    <property type="evidence" value="ECO:0007669"/>
    <property type="project" value="UniProtKB-UniRule"/>
</dbReference>
<comment type="subunit">
    <text evidence="4">Part of the Bam complex.</text>
</comment>
<proteinExistence type="inferred from homology"/>
<organism evidence="6 7">
    <name type="scientific">Candidatus Symbiobacter mobilis CR</name>
    <dbReference type="NCBI Taxonomy" id="946483"/>
    <lineage>
        <taxon>Bacteria</taxon>
        <taxon>Pseudomonadati</taxon>
        <taxon>Pseudomonadota</taxon>
        <taxon>Betaproteobacteria</taxon>
        <taxon>Burkholderiales</taxon>
        <taxon>Comamonadaceae</taxon>
    </lineage>
</organism>
<dbReference type="KEGG" id="cbx:Cenrod_1840"/>
<dbReference type="RefSeq" id="WP_022774400.1">
    <property type="nucleotide sequence ID" value="NC_022576.1"/>
</dbReference>
<dbReference type="STRING" id="946483.Cenrod_1840"/>
<keyword evidence="2 4" id="KW-0472">Membrane</keyword>
<dbReference type="eggNOG" id="COG1520">
    <property type="taxonomic scope" value="Bacteria"/>
</dbReference>
<dbReference type="PANTHER" id="PTHR34512">
    <property type="entry name" value="CELL SURFACE PROTEIN"/>
    <property type="match status" value="1"/>
</dbReference>
<evidence type="ECO:0000256" key="2">
    <source>
        <dbReference type="ARBA" id="ARBA00023136"/>
    </source>
</evidence>
<keyword evidence="1 4" id="KW-0732">Signal</keyword>
<evidence type="ECO:0000256" key="4">
    <source>
        <dbReference type="HAMAP-Rule" id="MF_00923"/>
    </source>
</evidence>
<protein>
    <recommendedName>
        <fullName evidence="4">Outer membrane protein assembly factor BamB</fullName>
    </recommendedName>
</protein>
<keyword evidence="7" id="KW-1185">Reference proteome</keyword>
<evidence type="ECO:0000313" key="6">
    <source>
        <dbReference type="EMBL" id="AGX87924.1"/>
    </source>
</evidence>